<feature type="domain" description="Glycosyltransferase 2-like" evidence="1">
    <location>
        <begin position="8"/>
        <end position="120"/>
    </location>
</feature>
<dbReference type="Pfam" id="PF00535">
    <property type="entry name" value="Glycos_transf_2"/>
    <property type="match status" value="1"/>
</dbReference>
<dbReference type="Pfam" id="PF14393">
    <property type="entry name" value="DUF4422"/>
    <property type="match status" value="1"/>
</dbReference>
<evidence type="ECO:0000259" key="2">
    <source>
        <dbReference type="Pfam" id="PF14393"/>
    </source>
</evidence>
<dbReference type="InterPro" id="IPR002495">
    <property type="entry name" value="Glyco_trans_8"/>
</dbReference>
<dbReference type="AlphaFoldDB" id="A0A0E1EUN0"/>
<dbReference type="EMBL" id="KT868849">
    <property type="protein sequence ID" value="ALT32031.1"/>
    <property type="molecule type" value="Genomic_DNA"/>
</dbReference>
<dbReference type="InterPro" id="IPR001173">
    <property type="entry name" value="Glyco_trans_2-like"/>
</dbReference>
<accession>A0A0E1EUN0</accession>
<reference evidence="3" key="1">
    <citation type="journal article" date="2015" name="PLoS ONE">
        <title>Updated Campylobacter jejuni Capsule PCR Multiplex Typing System and Its Application to Clinical Isolates from South and Southeast Asia.</title>
        <authorList>
            <person name="Poly F."/>
            <person name="Serichantalergs O."/>
            <person name="Kuroiwa J."/>
            <person name="Pootong P."/>
            <person name="Mason C."/>
            <person name="Guerry P."/>
            <person name="Parker C.T."/>
        </authorList>
    </citation>
    <scope>NUCLEOTIDE SEQUENCE</scope>
    <source>
        <strain evidence="3">HS21</strain>
    </source>
</reference>
<sequence length="1064" mass="127529">MNKNPLISFILPNYNNEHVLDLFFEKFIFHNTYDNYEFIIVDDGSEDNSLEVLYKWKNSGKIKNMLIIKEPHLGIINALNKALFLTKGEFIIRCDGDATIETSSFVEKFLEFYYINPEKIGVITSKVIADNGWLHALGRSVISVNGLLDRGKIPTEVIGNRKWDFATSVSKNFESIVNIPAEVDTALGVFTFFDRETAIKIGGFDKNYPLWIEDDDFFLSFRLYNKKCFYLPNIEICHRFSLRGNRNPNAWKRKKTFFTFKWLYRKNIKGDNTYHKLFNITFLKTKIDNQNDVKQYYIFNLKVLSLKYISWRSQILQNNYLYWNQKWGFNCLNPDLNLIKQKYKNTEILWSYDNNSFNIGVDILNKYHNLKNTKNNSNKKTKILLAYHKPAVLFKDNILTPIHLGRSLATKASKDGEISKEDFEWMRENMIGDDTGDNISHLNRYFCELTGMYWAWKNYDKLGNPDYIGFMHYRRFFIFNQPKKCWNIFDKYSHELIQSTANYHEQIFSCLHNDITVALPGLLPENIEKQYKMHAFHISKDFDLFKKIIQQEYPQYYDILEEYIQGHKAYFANMFIMNKELFFRYCDFMFSIVFKLHDSIEDYDKRNYQQIRAIGYLSETITGLFYKILEKEKLKIETLSLGIMMKNEVQKDIYPIFDKNSIPVVISCVHQEVKYLSVTLQSIIENSNFTNNYDIIVLNNEIDDLDKKRLLSMCPNNISIRFFDMFLFKIQNLSYNDNFFHYFYPVVHKFFIGKIMHCYCKVIYLTDQSICVRDIAELLSFNLNGNTLGAIEDLSIKFNYWERERYNKNEWKLQKKSKFNGDFLLIDIEKMNSNSYLNKVIKYIPLSKLVKDHEKYFNYMFRNNIIKLDMRWNYNVGLEHTLLYKKQFLLEAVLSHEEFQEYKKSKEDPYVIYYSTQINPWNYPELLYCDVWWKYARKTLFYEQFLSNFNVVKLYGADLRIKNHLSYKIGQIFINYRSKKNILKIPYKIIATISEHNKNRKIYKIMCDLDPKFRLPPIEHYLDYEKTFLVKNHLSYRLGSAFLKNPFLFIFKINKIYKEWKKHV</sequence>
<name>A0A0E1EUN0_CAMJU</name>
<organism evidence="3">
    <name type="scientific">Campylobacter jejuni subsp. jejuni</name>
    <dbReference type="NCBI Taxonomy" id="32022"/>
    <lineage>
        <taxon>Bacteria</taxon>
        <taxon>Pseudomonadati</taxon>
        <taxon>Campylobacterota</taxon>
        <taxon>Epsilonproteobacteria</taxon>
        <taxon>Campylobacterales</taxon>
        <taxon>Campylobacteraceae</taxon>
        <taxon>Campylobacter</taxon>
    </lineage>
</organism>
<protein>
    <submittedName>
        <fullName evidence="3">Putative glycosyltransferase</fullName>
    </submittedName>
</protein>
<dbReference type="RefSeq" id="WP_051864173.1">
    <property type="nucleotide sequence ID" value="NZ_CP008787.1"/>
</dbReference>
<dbReference type="SUPFAM" id="SSF53448">
    <property type="entry name" value="Nucleotide-diphospho-sugar transferases"/>
    <property type="match status" value="2"/>
</dbReference>
<feature type="domain" description="DUF4422" evidence="2">
    <location>
        <begin position="382"/>
        <end position="626"/>
    </location>
</feature>
<dbReference type="KEGG" id="cjv:MTVDSCj20_1402"/>
<dbReference type="PANTHER" id="PTHR22916">
    <property type="entry name" value="GLYCOSYLTRANSFERASE"/>
    <property type="match status" value="1"/>
</dbReference>
<dbReference type="InterPro" id="IPR029044">
    <property type="entry name" value="Nucleotide-diphossugar_trans"/>
</dbReference>
<keyword evidence="3" id="KW-0808">Transferase</keyword>
<evidence type="ECO:0000259" key="1">
    <source>
        <dbReference type="Pfam" id="PF00535"/>
    </source>
</evidence>
<dbReference type="Gene3D" id="3.90.550.10">
    <property type="entry name" value="Spore Coat Polysaccharide Biosynthesis Protein SpsA, Chain A"/>
    <property type="match status" value="2"/>
</dbReference>
<dbReference type="InterPro" id="IPR025536">
    <property type="entry name" value="DUF4422"/>
</dbReference>
<dbReference type="GO" id="GO:0016758">
    <property type="term" value="F:hexosyltransferase activity"/>
    <property type="evidence" value="ECO:0007669"/>
    <property type="project" value="UniProtKB-ARBA"/>
</dbReference>
<dbReference type="Pfam" id="PF01501">
    <property type="entry name" value="Glyco_transf_8"/>
    <property type="match status" value="1"/>
</dbReference>
<dbReference type="CDD" id="cd00761">
    <property type="entry name" value="Glyco_tranf_GTA_type"/>
    <property type="match status" value="1"/>
</dbReference>
<proteinExistence type="predicted"/>
<evidence type="ECO:0000313" key="3">
    <source>
        <dbReference type="EMBL" id="ALT32031.1"/>
    </source>
</evidence>